<gene>
    <name evidence="1" type="ORF">ECRASSUSDP1_LOCUS11320</name>
</gene>
<evidence type="ECO:0000313" key="2">
    <source>
        <dbReference type="Proteomes" id="UP001295684"/>
    </source>
</evidence>
<proteinExistence type="predicted"/>
<reference evidence="1" key="1">
    <citation type="submission" date="2023-07" db="EMBL/GenBank/DDBJ databases">
        <authorList>
            <consortium name="AG Swart"/>
            <person name="Singh M."/>
            <person name="Singh A."/>
            <person name="Seah K."/>
            <person name="Emmerich C."/>
        </authorList>
    </citation>
    <scope>NUCLEOTIDE SEQUENCE</scope>
    <source>
        <strain evidence="1">DP1</strain>
    </source>
</reference>
<keyword evidence="2" id="KW-1185">Reference proteome</keyword>
<accession>A0AAD1UIH3</accession>
<dbReference type="EMBL" id="CAMPGE010011173">
    <property type="protein sequence ID" value="CAI2370013.1"/>
    <property type="molecule type" value="Genomic_DNA"/>
</dbReference>
<name>A0AAD1UIH3_EUPCR</name>
<sequence>MKDLLQSNQIIQLKPVEELQSTAYNLDKAKFYGIKPDEDKTFKKNSAEFYTGSGNPARIPPKDILTKRRSTVANTGHAIMKSPSHGSLPRVEEKAYNPITGEFVDGSADMANKSYLRGRNNMNANINRAQALKGVKSKDNSSQPSYGSGLMKKKEIFGINSSTLNLGVRASNDFSHGIATRSLTLAPSTFKKPNEAFNRSIKFQRESDRYADASNEKAFGVINDQGYHRKTDLSKLTYNSISGKYYTFA</sequence>
<evidence type="ECO:0000313" key="1">
    <source>
        <dbReference type="EMBL" id="CAI2370013.1"/>
    </source>
</evidence>
<dbReference type="Proteomes" id="UP001295684">
    <property type="component" value="Unassembled WGS sequence"/>
</dbReference>
<comment type="caution">
    <text evidence="1">The sequence shown here is derived from an EMBL/GenBank/DDBJ whole genome shotgun (WGS) entry which is preliminary data.</text>
</comment>
<protein>
    <submittedName>
        <fullName evidence="1">Uncharacterized protein</fullName>
    </submittedName>
</protein>
<dbReference type="AlphaFoldDB" id="A0AAD1UIH3"/>
<organism evidence="1 2">
    <name type="scientific">Euplotes crassus</name>
    <dbReference type="NCBI Taxonomy" id="5936"/>
    <lineage>
        <taxon>Eukaryota</taxon>
        <taxon>Sar</taxon>
        <taxon>Alveolata</taxon>
        <taxon>Ciliophora</taxon>
        <taxon>Intramacronucleata</taxon>
        <taxon>Spirotrichea</taxon>
        <taxon>Hypotrichia</taxon>
        <taxon>Euplotida</taxon>
        <taxon>Euplotidae</taxon>
        <taxon>Moneuplotes</taxon>
    </lineage>
</organism>